<evidence type="ECO:0000256" key="3">
    <source>
        <dbReference type="ARBA" id="ARBA00022695"/>
    </source>
</evidence>
<comment type="catalytic activity">
    <reaction evidence="8">
        <text>L-tyrosyl-[protein] + ATP = O-(5'-adenylyl)-L-tyrosyl-[protein] + diphosphate</text>
        <dbReference type="Rhea" id="RHEA:54288"/>
        <dbReference type="Rhea" id="RHEA-COMP:10136"/>
        <dbReference type="Rhea" id="RHEA-COMP:13846"/>
        <dbReference type="ChEBI" id="CHEBI:30616"/>
        <dbReference type="ChEBI" id="CHEBI:33019"/>
        <dbReference type="ChEBI" id="CHEBI:46858"/>
        <dbReference type="ChEBI" id="CHEBI:83624"/>
        <dbReference type="EC" id="2.7.7.108"/>
    </reaction>
</comment>
<evidence type="ECO:0000313" key="10">
    <source>
        <dbReference type="Proteomes" id="UP001165489"/>
    </source>
</evidence>
<feature type="binding site" evidence="8">
    <location>
        <position position="120"/>
    </location>
    <ligand>
        <name>ATP</name>
        <dbReference type="ChEBI" id="CHEBI:30616"/>
    </ligand>
</feature>
<dbReference type="EC" id="2.7.7.-" evidence="8"/>
<evidence type="ECO:0000256" key="6">
    <source>
        <dbReference type="ARBA" id="ARBA00022840"/>
    </source>
</evidence>
<comment type="cofactor">
    <cofactor evidence="8">
        <name>Mg(2+)</name>
        <dbReference type="ChEBI" id="CHEBI:18420"/>
    </cofactor>
    <cofactor evidence="8">
        <name>Mn(2+)</name>
        <dbReference type="ChEBI" id="CHEBI:29035"/>
    </cofactor>
</comment>
<evidence type="ECO:0000256" key="2">
    <source>
        <dbReference type="ARBA" id="ARBA00022679"/>
    </source>
</evidence>
<keyword evidence="2 8" id="KW-0808">Transferase</keyword>
<proteinExistence type="inferred from homology"/>
<keyword evidence="7 8" id="KW-0460">Magnesium</keyword>
<feature type="active site" description="Proton acceptor" evidence="8">
    <location>
        <position position="246"/>
    </location>
</feature>
<keyword evidence="10" id="KW-1185">Reference proteome</keyword>
<dbReference type="NCBIfam" id="NF000658">
    <property type="entry name" value="PRK00029.1"/>
    <property type="match status" value="1"/>
</dbReference>
<accession>A0ABS9UWS9</accession>
<evidence type="ECO:0000256" key="5">
    <source>
        <dbReference type="ARBA" id="ARBA00022741"/>
    </source>
</evidence>
<feature type="binding site" evidence="8">
    <location>
        <position position="107"/>
    </location>
    <ligand>
        <name>ATP</name>
        <dbReference type="ChEBI" id="CHEBI:30616"/>
    </ligand>
</feature>
<dbReference type="PANTHER" id="PTHR12153">
    <property type="entry name" value="SELENOPROTEIN O"/>
    <property type="match status" value="1"/>
</dbReference>
<feature type="binding site" evidence="8">
    <location>
        <position position="247"/>
    </location>
    <ligand>
        <name>Mg(2+)</name>
        <dbReference type="ChEBI" id="CHEBI:18420"/>
    </ligand>
</feature>
<comment type="catalytic activity">
    <reaction evidence="8">
        <text>L-seryl-[protein] + ATP = 3-O-(5'-adenylyl)-L-seryl-[protein] + diphosphate</text>
        <dbReference type="Rhea" id="RHEA:58120"/>
        <dbReference type="Rhea" id="RHEA-COMP:9863"/>
        <dbReference type="Rhea" id="RHEA-COMP:15073"/>
        <dbReference type="ChEBI" id="CHEBI:29999"/>
        <dbReference type="ChEBI" id="CHEBI:30616"/>
        <dbReference type="ChEBI" id="CHEBI:33019"/>
        <dbReference type="ChEBI" id="CHEBI:142516"/>
        <dbReference type="EC" id="2.7.7.108"/>
    </reaction>
</comment>
<dbReference type="RefSeq" id="WP_241346733.1">
    <property type="nucleotide sequence ID" value="NZ_JAKZGP010000005.1"/>
</dbReference>
<evidence type="ECO:0000313" key="9">
    <source>
        <dbReference type="EMBL" id="MCH7408508.1"/>
    </source>
</evidence>
<dbReference type="InterPro" id="IPR003846">
    <property type="entry name" value="SelO"/>
</dbReference>
<comment type="catalytic activity">
    <reaction evidence="8">
        <text>L-threonyl-[protein] + ATP = 3-O-(5'-adenylyl)-L-threonyl-[protein] + diphosphate</text>
        <dbReference type="Rhea" id="RHEA:54292"/>
        <dbReference type="Rhea" id="RHEA-COMP:11060"/>
        <dbReference type="Rhea" id="RHEA-COMP:13847"/>
        <dbReference type="ChEBI" id="CHEBI:30013"/>
        <dbReference type="ChEBI" id="CHEBI:30616"/>
        <dbReference type="ChEBI" id="CHEBI:33019"/>
        <dbReference type="ChEBI" id="CHEBI:138113"/>
        <dbReference type="EC" id="2.7.7.108"/>
    </reaction>
</comment>
<name>A0ABS9UWS9_9BACT</name>
<keyword evidence="4 8" id="KW-0479">Metal-binding</keyword>
<dbReference type="Proteomes" id="UP001165489">
    <property type="component" value="Unassembled WGS sequence"/>
</dbReference>
<evidence type="ECO:0000256" key="4">
    <source>
        <dbReference type="ARBA" id="ARBA00022723"/>
    </source>
</evidence>
<keyword evidence="3 8" id="KW-0548">Nucleotidyltransferase</keyword>
<dbReference type="HAMAP" id="MF_00692">
    <property type="entry name" value="SelO"/>
    <property type="match status" value="1"/>
</dbReference>
<evidence type="ECO:0000256" key="1">
    <source>
        <dbReference type="ARBA" id="ARBA00009747"/>
    </source>
</evidence>
<protein>
    <recommendedName>
        <fullName evidence="8">Protein nucleotidyltransferase YdiU</fullName>
        <ecNumber evidence="8">2.7.7.-</ecNumber>
    </recommendedName>
    <alternativeName>
        <fullName evidence="8">Protein adenylyltransferase YdiU</fullName>
        <ecNumber evidence="8">2.7.7.108</ecNumber>
    </alternativeName>
    <alternativeName>
        <fullName evidence="8">Protein uridylyltransferase YdiU</fullName>
        <ecNumber evidence="8">2.7.7.-</ecNumber>
    </alternativeName>
</protein>
<feature type="binding site" evidence="8">
    <location>
        <position position="177"/>
    </location>
    <ligand>
        <name>ATP</name>
        <dbReference type="ChEBI" id="CHEBI:30616"/>
    </ligand>
</feature>
<feature type="binding site" evidence="8">
    <location>
        <position position="87"/>
    </location>
    <ligand>
        <name>ATP</name>
        <dbReference type="ChEBI" id="CHEBI:30616"/>
    </ligand>
</feature>
<evidence type="ECO:0000256" key="8">
    <source>
        <dbReference type="HAMAP-Rule" id="MF_00692"/>
    </source>
</evidence>
<keyword evidence="5 8" id="KW-0547">Nucleotide-binding</keyword>
<comment type="catalytic activity">
    <reaction evidence="8">
        <text>L-seryl-[protein] + UTP = O-(5'-uridylyl)-L-seryl-[protein] + diphosphate</text>
        <dbReference type="Rhea" id="RHEA:64604"/>
        <dbReference type="Rhea" id="RHEA-COMP:9863"/>
        <dbReference type="Rhea" id="RHEA-COMP:16635"/>
        <dbReference type="ChEBI" id="CHEBI:29999"/>
        <dbReference type="ChEBI" id="CHEBI:33019"/>
        <dbReference type="ChEBI" id="CHEBI:46398"/>
        <dbReference type="ChEBI" id="CHEBI:156051"/>
    </reaction>
</comment>
<feature type="binding site" evidence="8">
    <location>
        <position position="119"/>
    </location>
    <ligand>
        <name>ATP</name>
        <dbReference type="ChEBI" id="CHEBI:30616"/>
    </ligand>
</feature>
<feature type="binding site" evidence="8">
    <location>
        <position position="170"/>
    </location>
    <ligand>
        <name>ATP</name>
        <dbReference type="ChEBI" id="CHEBI:30616"/>
    </ligand>
</feature>
<comment type="caution">
    <text evidence="9">The sequence shown here is derived from an EMBL/GenBank/DDBJ whole genome shotgun (WGS) entry which is preliminary data.</text>
</comment>
<feature type="binding site" evidence="8">
    <location>
        <position position="256"/>
    </location>
    <ligand>
        <name>Mg(2+)</name>
        <dbReference type="ChEBI" id="CHEBI:18420"/>
    </ligand>
</feature>
<dbReference type="EC" id="2.7.7.108" evidence="8"/>
<comment type="similarity">
    <text evidence="1 8">Belongs to the SELO family.</text>
</comment>
<sequence>MLSLQLQSHYTNLPDKFYSYQRPVAVKNPSLLIFNDSLANSVHLPKMNQEKWVSILSGNQVISDTNPISQAYAGHQFGNFTMLGDGRAVLLGEFLTKGQSIVDIQLKGSGRTPYSRGGDGRATIAAMLREYLISEAMYHLGISTTRSLAVVKTGEKVQRELEQEGGILTRIAKSHLRVGTFEYAYQYGTIEDQKALTAYAIRRHYPELEETENHALELLKKVMEVQADLIVNWMRVGFIHGVMNTDNMSIAGETIDYGPCAFMNSYDPQTVFSSIDTQGRYAFGNQPRIAQWNLSRLAIALLDQIHPDPKQAVEMAQAVINSFPKIYESKWLNMMRNKLGWEGAQDADQHLIDDLLHMMHKYSADYTNTFLAIANRENFDSSLLDSFEFQEWSIHWMYRATIEGRALDQAIEKMKGYNPVFIPRNHMVESALSKASQSNDFDQFEELLKIISNPYHNNEKFTAYKFPPVGGDLGYQTFCGT</sequence>
<comment type="function">
    <text evidence="8">Nucleotidyltransferase involved in the post-translational modification of proteins. It can catalyze the addition of adenosine monophosphate (AMP) or uridine monophosphate (UMP) to a protein, resulting in modifications known as AMPylation and UMPylation.</text>
</comment>
<dbReference type="PANTHER" id="PTHR12153:SF15">
    <property type="entry name" value="PROTEIN ADENYLYLTRANSFERASE SELO, MITOCHONDRIAL"/>
    <property type="match status" value="1"/>
</dbReference>
<feature type="binding site" evidence="8">
    <location>
        <position position="86"/>
    </location>
    <ligand>
        <name>ATP</name>
        <dbReference type="ChEBI" id="CHEBI:30616"/>
    </ligand>
</feature>
<reference evidence="9" key="1">
    <citation type="submission" date="2022-03" db="EMBL/GenBank/DDBJ databases">
        <title>De novo assembled genomes of Belliella spp. (Cyclobacteriaceae) strains.</title>
        <authorList>
            <person name="Szabo A."/>
            <person name="Korponai K."/>
            <person name="Felfoldi T."/>
        </authorList>
    </citation>
    <scope>NUCLEOTIDE SEQUENCE</scope>
    <source>
        <strain evidence="9">DSM 111904</strain>
    </source>
</reference>
<dbReference type="EMBL" id="JAKZGP010000005">
    <property type="protein sequence ID" value="MCH7408508.1"/>
    <property type="molecule type" value="Genomic_DNA"/>
</dbReference>
<feature type="binding site" evidence="8">
    <location>
        <position position="84"/>
    </location>
    <ligand>
        <name>ATP</name>
        <dbReference type="ChEBI" id="CHEBI:30616"/>
    </ligand>
</feature>
<evidence type="ECO:0000256" key="7">
    <source>
        <dbReference type="ARBA" id="ARBA00022842"/>
    </source>
</evidence>
<comment type="catalytic activity">
    <reaction evidence="8">
        <text>L-tyrosyl-[protein] + UTP = O-(5'-uridylyl)-L-tyrosyl-[protein] + diphosphate</text>
        <dbReference type="Rhea" id="RHEA:83887"/>
        <dbReference type="Rhea" id="RHEA-COMP:10136"/>
        <dbReference type="Rhea" id="RHEA-COMP:20238"/>
        <dbReference type="ChEBI" id="CHEBI:33019"/>
        <dbReference type="ChEBI" id="CHEBI:46398"/>
        <dbReference type="ChEBI" id="CHEBI:46858"/>
        <dbReference type="ChEBI" id="CHEBI:90602"/>
    </reaction>
</comment>
<feature type="binding site" evidence="8">
    <location>
        <position position="256"/>
    </location>
    <ligand>
        <name>ATP</name>
        <dbReference type="ChEBI" id="CHEBI:30616"/>
    </ligand>
</feature>
<dbReference type="Pfam" id="PF02696">
    <property type="entry name" value="SelO"/>
    <property type="match status" value="1"/>
</dbReference>
<keyword evidence="8" id="KW-0464">Manganese</keyword>
<comment type="catalytic activity">
    <reaction evidence="8">
        <text>L-histidyl-[protein] + UTP = N(tele)-(5'-uridylyl)-L-histidyl-[protein] + diphosphate</text>
        <dbReference type="Rhea" id="RHEA:83891"/>
        <dbReference type="Rhea" id="RHEA-COMP:9745"/>
        <dbReference type="Rhea" id="RHEA-COMP:20239"/>
        <dbReference type="ChEBI" id="CHEBI:29979"/>
        <dbReference type="ChEBI" id="CHEBI:33019"/>
        <dbReference type="ChEBI" id="CHEBI:46398"/>
        <dbReference type="ChEBI" id="CHEBI:233474"/>
    </reaction>
</comment>
<gene>
    <name evidence="8" type="primary">ydiU</name>
    <name evidence="8" type="synonym">selO</name>
    <name evidence="9" type="ORF">MM239_03810</name>
</gene>
<organism evidence="9 10">
    <name type="scientific">Belliella filtrata</name>
    <dbReference type="NCBI Taxonomy" id="2923435"/>
    <lineage>
        <taxon>Bacteria</taxon>
        <taxon>Pseudomonadati</taxon>
        <taxon>Bacteroidota</taxon>
        <taxon>Cytophagia</taxon>
        <taxon>Cytophagales</taxon>
        <taxon>Cyclobacteriaceae</taxon>
        <taxon>Belliella</taxon>
    </lineage>
</organism>
<keyword evidence="6 8" id="KW-0067">ATP-binding</keyword>